<evidence type="ECO:0000256" key="8">
    <source>
        <dbReference type="ARBA" id="ARBA00023004"/>
    </source>
</evidence>
<dbReference type="InterPro" id="IPR039426">
    <property type="entry name" value="TonB-dep_rcpt-like"/>
</dbReference>
<dbReference type="GO" id="GO:0015891">
    <property type="term" value="P:siderophore transport"/>
    <property type="evidence" value="ECO:0007669"/>
    <property type="project" value="InterPro"/>
</dbReference>
<dbReference type="NCBIfam" id="TIGR01783">
    <property type="entry name" value="TonB-siderophor"/>
    <property type="match status" value="1"/>
</dbReference>
<evidence type="ECO:0000256" key="3">
    <source>
        <dbReference type="ARBA" id="ARBA00022448"/>
    </source>
</evidence>
<evidence type="ECO:0000313" key="20">
    <source>
        <dbReference type="EMBL" id="SED57319.1"/>
    </source>
</evidence>
<keyword evidence="4 14" id="KW-1134">Transmembrane beta strand</keyword>
<keyword evidence="21" id="KW-1185">Reference proteome</keyword>
<name>A0A1H5BRV4_PSEAG</name>
<dbReference type="InterPro" id="IPR010105">
    <property type="entry name" value="TonB_sidphr_rcpt"/>
</dbReference>
<sequence length="724" mass="80511">MQHRGKRSKQGARVSKRLLMPFMLSGIAFSGASWAEEQAAPADALDLPAQTITGKQNDETVVTAGSKVPVKLREVPQTVNVVGQQRIEEQNLYTLEQAMKQVGGVTVQRIDANRTTYLSRGFEMTSLSLDGTPTTMDGRIFLSPDMAMYERVEVLKGPAGILNGTGGTGGTINLVRKRPQAEAAVDGELSAGSWDDYRSMIDVTGPLTESGNIRGRAVASKRDRHFYYDGGDEKSNLFYGVLEADLTPDTLLTLGVSHQEVDARGAQRSLPSYLSVTPGGDFKLSLVDVSRSNFYGADWNRDYFWSDSAFAELEQQLAGGWKAKLSLRHAQNNFDLTQAYARNGFGIDPELNVVDINAIRFDYREEQNEVDAYVDGPFSLFGREHKLLLGANYSRSEFHNKGDFDSEFLEEVDLFDPQVSAAQIDLVPQQDVFADTRQRGIYSNLRLSLADPLTLVLGGRLSWWDFDNTTYTPSVARTGNSNDNIDGEFTPFVGLVYDINQTYSLYASYAEVFHPHDARTRDSNGGMLEPLQGEQWEAGIKGEYLDGALAASFAVFQVEEENRAIDDLNEGTIAGGKARSRGFETELNGQLTTDWTLNANYTYTHKDHLNSTDTVKIYTPKHILRVWTRYQLPGDLQRWNLQASMNSVSKAYNTITPLGDAKLQQSGYTLFDAGFGYQITPQLSADLLVTNLTDKKYYQRINTMQDGNIWGDPRAATMTLRAKF</sequence>
<dbReference type="SUPFAM" id="SSF56935">
    <property type="entry name" value="Porins"/>
    <property type="match status" value="1"/>
</dbReference>
<dbReference type="InterPro" id="IPR010917">
    <property type="entry name" value="TonB_rcpt_CS"/>
</dbReference>
<feature type="domain" description="TonB-dependent receptor plug" evidence="19">
    <location>
        <begin position="72"/>
        <end position="171"/>
    </location>
</feature>
<dbReference type="Pfam" id="PF00593">
    <property type="entry name" value="TonB_dep_Rec_b-barrel"/>
    <property type="match status" value="1"/>
</dbReference>
<proteinExistence type="inferred from homology"/>
<feature type="short sequence motif" description="TonB C-terminal box" evidence="15">
    <location>
        <begin position="707"/>
        <end position="724"/>
    </location>
</feature>
<evidence type="ECO:0000256" key="14">
    <source>
        <dbReference type="PROSITE-ProRule" id="PRU01360"/>
    </source>
</evidence>
<dbReference type="InterPro" id="IPR012910">
    <property type="entry name" value="Plug_dom"/>
</dbReference>
<evidence type="ECO:0000256" key="2">
    <source>
        <dbReference type="ARBA" id="ARBA00009810"/>
    </source>
</evidence>
<dbReference type="EMBL" id="FNSC01000001">
    <property type="protein sequence ID" value="SED57319.1"/>
    <property type="molecule type" value="Genomic_DNA"/>
</dbReference>
<organism evidence="20 21">
    <name type="scientific">Pseudomonas anguilliseptica</name>
    <dbReference type="NCBI Taxonomy" id="53406"/>
    <lineage>
        <taxon>Bacteria</taxon>
        <taxon>Pseudomonadati</taxon>
        <taxon>Pseudomonadota</taxon>
        <taxon>Gammaproteobacteria</taxon>
        <taxon>Pseudomonadales</taxon>
        <taxon>Pseudomonadaceae</taxon>
        <taxon>Pseudomonas</taxon>
    </lineage>
</organism>
<dbReference type="OrthoDB" id="8663017at2"/>
<dbReference type="STRING" id="53406.SAMN05421553_2904"/>
<evidence type="ECO:0000259" key="19">
    <source>
        <dbReference type="Pfam" id="PF07715"/>
    </source>
</evidence>
<dbReference type="Gene3D" id="2.170.130.10">
    <property type="entry name" value="TonB-dependent receptor, plug domain"/>
    <property type="match status" value="1"/>
</dbReference>
<evidence type="ECO:0000256" key="13">
    <source>
        <dbReference type="ARBA" id="ARBA00023237"/>
    </source>
</evidence>
<dbReference type="InterPro" id="IPR036942">
    <property type="entry name" value="Beta-barrel_TonB_sf"/>
</dbReference>
<evidence type="ECO:0000256" key="6">
    <source>
        <dbReference type="ARBA" id="ARBA00022692"/>
    </source>
</evidence>
<evidence type="ECO:0000256" key="5">
    <source>
        <dbReference type="ARBA" id="ARBA00022496"/>
    </source>
</evidence>
<gene>
    <name evidence="20" type="ORF">SAMN05421553_2904</name>
</gene>
<keyword evidence="13 14" id="KW-0998">Cell outer membrane</keyword>
<keyword evidence="5" id="KW-0410">Iron transport</keyword>
<evidence type="ECO:0000256" key="1">
    <source>
        <dbReference type="ARBA" id="ARBA00004571"/>
    </source>
</evidence>
<evidence type="ECO:0000256" key="10">
    <source>
        <dbReference type="ARBA" id="ARBA00023077"/>
    </source>
</evidence>
<evidence type="ECO:0000256" key="17">
    <source>
        <dbReference type="SAM" id="SignalP"/>
    </source>
</evidence>
<dbReference type="GO" id="GO:0038023">
    <property type="term" value="F:signaling receptor activity"/>
    <property type="evidence" value="ECO:0007669"/>
    <property type="project" value="InterPro"/>
</dbReference>
<keyword evidence="8" id="KW-0408">Iron</keyword>
<keyword evidence="3 14" id="KW-0813">Transport</keyword>
<dbReference type="Gene3D" id="2.40.170.20">
    <property type="entry name" value="TonB-dependent receptor, beta-barrel domain"/>
    <property type="match status" value="1"/>
</dbReference>
<keyword evidence="7 17" id="KW-0732">Signal</keyword>
<comment type="similarity">
    <text evidence="2 14 16">Belongs to the TonB-dependent receptor family.</text>
</comment>
<feature type="signal peptide" evidence="17">
    <location>
        <begin position="1"/>
        <end position="35"/>
    </location>
</feature>
<dbReference type="Pfam" id="PF07715">
    <property type="entry name" value="Plug"/>
    <property type="match status" value="1"/>
</dbReference>
<dbReference type="CDD" id="cd01347">
    <property type="entry name" value="ligand_gated_channel"/>
    <property type="match status" value="1"/>
</dbReference>
<evidence type="ECO:0000259" key="18">
    <source>
        <dbReference type="Pfam" id="PF00593"/>
    </source>
</evidence>
<dbReference type="GO" id="GO:0015344">
    <property type="term" value="F:siderophore uptake transmembrane transporter activity"/>
    <property type="evidence" value="ECO:0007669"/>
    <property type="project" value="TreeGrafter"/>
</dbReference>
<evidence type="ECO:0000256" key="11">
    <source>
        <dbReference type="ARBA" id="ARBA00023136"/>
    </source>
</evidence>
<dbReference type="PROSITE" id="PS01156">
    <property type="entry name" value="TONB_DEPENDENT_REC_2"/>
    <property type="match status" value="1"/>
</dbReference>
<dbReference type="InterPro" id="IPR000531">
    <property type="entry name" value="Beta-barrel_TonB"/>
</dbReference>
<dbReference type="PANTHER" id="PTHR32552:SF74">
    <property type="entry name" value="HYDROXAMATE SIDEROPHORE RECEPTOR FHUE"/>
    <property type="match status" value="1"/>
</dbReference>
<reference evidence="21" key="1">
    <citation type="submission" date="2016-10" db="EMBL/GenBank/DDBJ databases">
        <authorList>
            <person name="Varghese N."/>
            <person name="Submissions S."/>
        </authorList>
    </citation>
    <scope>NUCLEOTIDE SEQUENCE [LARGE SCALE GENOMIC DNA]</scope>
    <source>
        <strain evidence="21">DSM 12111</strain>
    </source>
</reference>
<evidence type="ECO:0000256" key="12">
    <source>
        <dbReference type="ARBA" id="ARBA00023170"/>
    </source>
</evidence>
<keyword evidence="11 14" id="KW-0472">Membrane</keyword>
<accession>A0A1H5BRV4</accession>
<dbReference type="PANTHER" id="PTHR32552">
    <property type="entry name" value="FERRICHROME IRON RECEPTOR-RELATED"/>
    <property type="match status" value="1"/>
</dbReference>
<feature type="chain" id="PRO_5017478434" evidence="17">
    <location>
        <begin position="36"/>
        <end position="724"/>
    </location>
</feature>
<evidence type="ECO:0000256" key="16">
    <source>
        <dbReference type="RuleBase" id="RU003357"/>
    </source>
</evidence>
<keyword evidence="12 20" id="KW-0675">Receptor</keyword>
<dbReference type="AlphaFoldDB" id="A0A1H5BRV4"/>
<evidence type="ECO:0000256" key="15">
    <source>
        <dbReference type="PROSITE-ProRule" id="PRU10144"/>
    </source>
</evidence>
<dbReference type="InterPro" id="IPR037066">
    <property type="entry name" value="Plug_dom_sf"/>
</dbReference>
<evidence type="ECO:0000256" key="4">
    <source>
        <dbReference type="ARBA" id="ARBA00022452"/>
    </source>
</evidence>
<keyword evidence="6 14" id="KW-0812">Transmembrane</keyword>
<comment type="subcellular location">
    <subcellularLocation>
        <location evidence="1 14">Cell outer membrane</location>
        <topology evidence="1 14">Multi-pass membrane protein</topology>
    </subcellularLocation>
</comment>
<keyword evidence="9" id="KW-0406">Ion transport</keyword>
<dbReference type="PROSITE" id="PS52016">
    <property type="entry name" value="TONB_DEPENDENT_REC_3"/>
    <property type="match status" value="1"/>
</dbReference>
<evidence type="ECO:0000313" key="21">
    <source>
        <dbReference type="Proteomes" id="UP000242849"/>
    </source>
</evidence>
<feature type="domain" description="TonB-dependent receptor-like beta-barrel" evidence="18">
    <location>
        <begin position="288"/>
        <end position="692"/>
    </location>
</feature>
<dbReference type="Proteomes" id="UP000242849">
    <property type="component" value="Unassembled WGS sequence"/>
</dbReference>
<evidence type="ECO:0000256" key="9">
    <source>
        <dbReference type="ARBA" id="ARBA00023065"/>
    </source>
</evidence>
<evidence type="ECO:0000256" key="7">
    <source>
        <dbReference type="ARBA" id="ARBA00022729"/>
    </source>
</evidence>
<protein>
    <submittedName>
        <fullName evidence="20">Outer-membrane receptor for ferric coprogen and ferric-rhodotorulic acid</fullName>
    </submittedName>
</protein>
<keyword evidence="10 16" id="KW-0798">TonB box</keyword>
<dbReference type="GO" id="GO:0009279">
    <property type="term" value="C:cell outer membrane"/>
    <property type="evidence" value="ECO:0007669"/>
    <property type="project" value="UniProtKB-SubCell"/>
</dbReference>